<evidence type="ECO:0000256" key="1">
    <source>
        <dbReference type="SAM" id="MobiDB-lite"/>
    </source>
</evidence>
<keyword evidence="3" id="KW-1185">Reference proteome</keyword>
<gene>
    <name evidence="2" type="ORF">Baya_15232</name>
</gene>
<proteinExistence type="predicted"/>
<dbReference type="Proteomes" id="UP000319801">
    <property type="component" value="Unassembled WGS sequence"/>
</dbReference>
<accession>A0A556VVE8</accession>
<feature type="region of interest" description="Disordered" evidence="1">
    <location>
        <begin position="1"/>
        <end position="24"/>
    </location>
</feature>
<protein>
    <submittedName>
        <fullName evidence="2">Tetratricopeptide repeat protein 9A</fullName>
    </submittedName>
</protein>
<dbReference type="OrthoDB" id="433738at2759"/>
<evidence type="ECO:0000313" key="2">
    <source>
        <dbReference type="EMBL" id="TTU93291.1"/>
    </source>
</evidence>
<dbReference type="AlphaFoldDB" id="A0A556VVE8"/>
<name>A0A556VVE8_BAGYA</name>
<organism evidence="2 3">
    <name type="scientific">Bagarius yarrelli</name>
    <name type="common">Goonch</name>
    <name type="synonym">Bagrus yarrelli</name>
    <dbReference type="NCBI Taxonomy" id="175774"/>
    <lineage>
        <taxon>Eukaryota</taxon>
        <taxon>Metazoa</taxon>
        <taxon>Chordata</taxon>
        <taxon>Craniata</taxon>
        <taxon>Vertebrata</taxon>
        <taxon>Euteleostomi</taxon>
        <taxon>Actinopterygii</taxon>
        <taxon>Neopterygii</taxon>
        <taxon>Teleostei</taxon>
        <taxon>Ostariophysi</taxon>
        <taxon>Siluriformes</taxon>
        <taxon>Sisoridae</taxon>
        <taxon>Sisorinae</taxon>
        <taxon>Bagarius</taxon>
    </lineage>
</organism>
<reference evidence="2 3" key="1">
    <citation type="journal article" date="2019" name="Genome Biol. Evol.">
        <title>Whole-Genome Sequencing of the Giant Devil Catfish, Bagarius yarrelli.</title>
        <authorList>
            <person name="Jiang W."/>
            <person name="Lv Y."/>
            <person name="Cheng L."/>
            <person name="Yang K."/>
            <person name="Chao B."/>
            <person name="Wang X."/>
            <person name="Li Y."/>
            <person name="Pan X."/>
            <person name="You X."/>
            <person name="Zhang Y."/>
            <person name="Yang J."/>
            <person name="Li J."/>
            <person name="Zhang X."/>
            <person name="Liu S."/>
            <person name="Sun C."/>
            <person name="Yang J."/>
            <person name="Shi Q."/>
        </authorList>
    </citation>
    <scope>NUCLEOTIDE SEQUENCE [LARGE SCALE GENOMIC DNA]</scope>
    <source>
        <strain evidence="2">JWS20170419001</strain>
        <tissue evidence="2">Muscle</tissue>
    </source>
</reference>
<sequence length="191" mass="21357">MAATPQPSSKMAAAPQPSSKMAAAPQPRVTDFVVPLTPETESCLTAKRWEYIRRVWCSQLACLTGEIFWGSVFLNRFIHLRTLEVNTRPVRVIFPEPAICRTSTTTITTTSVDCARLTLLRRALDFETQGAQCYRDKKCREAIGKYHRALLEMKGLAACLDLWSQRTITEQVGINGGATVRGRERGARVLQ</sequence>
<comment type="caution">
    <text evidence="2">The sequence shown here is derived from an EMBL/GenBank/DDBJ whole genome shotgun (WGS) entry which is preliminary data.</text>
</comment>
<evidence type="ECO:0000313" key="3">
    <source>
        <dbReference type="Proteomes" id="UP000319801"/>
    </source>
</evidence>
<dbReference type="EMBL" id="VCAZ01000293">
    <property type="protein sequence ID" value="TTU93291.1"/>
    <property type="molecule type" value="Genomic_DNA"/>
</dbReference>